<sequence>MQVQGAQDPASSPLYPQVESPQPRRHLNQLQPSHLVHVSSPTRNGEQALTLTVYLEPQAQKRWLSPLSVDLSAKLEEQQHQTVANNIPDTGRLQNSRILLDLIQQSSGESAASAAASICCTSQRSPTEGKRQETYICLENAFGVLAQSVVHNTRMPPICSVDELSAPRACHSTHNSLSVNTRRANIGQATSLQDHEEYDSVDEAMPQFDGQLNRGLPYSPTHQTNQHQHGRSQSRQRPVRPHESMGPVIHIPSMIPIPSMPLEWIALMACGTLQSEVAHALGLGVTAFVLYPTLANDCSNLLPALNDHTPPVLMIADLQTAVQFVSMVEGLESEALLMAKISNERCDDLQTIVKERDSMDMQMSCLADTSDHDTCERKGQARSHGVSEKRDVDHFHQGHPFISQQEYHEGMISSLRLPNQLETKGPEAACYPGQALVTPDTRHSGERALASSSKQDGSDAKTTRPHGNDDPVPIMASTSYSPQSSNSPLSTHVGSRFSHDTANDNTTPGSTMKGPDDMTMVTAAATSTPTCSRFREKARANFQDVSGLSAPPRQLNVATRFDDGQGQHLRRIAQPPLQAGTGVSPSFFNSSQLAYISGKIALVLLSTICLIGVIMFGALLFVVAIKVRLFRTRRSNNLYSHSARQSRNGHHHQHQPLGRNVNSSSSNRKVVPQHVLERFKVQTVLQTSPMSVALSVAVTHRRSRTRREKRPWRPVCTEYPLSLGVSESFRTRNHERSEAQEPLDQQAQERRPFLEGSDRLPVAVGLGGESEKGNGEDFEDEDDVRSESDVEANSGEEETESVREHSDDTEQSASATVTSGGISGRMTFDRQGQPNALPSISDANSGSNDSSSNSPDSVRLSDTPRGTAERNGHRRGNQRRRPMATQGPLELPFANANAQTACSICLTEYEVGEQVRTLPCFHQYHQGCIDPWLLHVVSLCPMCKRDLYPAPTVDESIAPPFKASSGSLAAYGRRLRSESNPAHSSHHQRSPSSGTSDSQGLYINTSAFVVGHSRTNSNSDSSNSSSASSYSPRSQSRALTHSPATATRSNTTGSSFQERMRERDREKQQREREERDAAARAILDDPKLSATLLNQPTATTTATAAAQSTGTAIWNRLRAAKDVINATITGEERWPDSDDSDHEGESHVSRMLREYVDKKETAEVAAKIAELEMTPVSSASSTPLSSSGSLSKSLSNRGVHRNPPDTTRYDNGTFNNSTLRSSPSATSLRGDYYGQSVRSRGETGHQPALSENGSKSAPTSISSRTNNISSHNDTANFISLGRNGSGRNGSTLTKSKSSGGPVGSSKLGNRFRTSSDASLSEALGRLEGKRNQDALVAQVSHLGSTRARSPHRGHRAHLDNVDEVPPPPLPTPKSSFRQHAQNSEQLLHSSPSRRAGAAALANNNNADLGAYGQHLLQLQQKQ</sequence>
<feature type="region of interest" description="Disordered" evidence="9">
    <location>
        <begin position="1175"/>
        <end position="1316"/>
    </location>
</feature>
<evidence type="ECO:0000256" key="9">
    <source>
        <dbReference type="SAM" id="MobiDB-lite"/>
    </source>
</evidence>
<feature type="compositionally biased region" description="Polar residues" evidence="9">
    <location>
        <begin position="811"/>
        <end position="820"/>
    </location>
</feature>
<dbReference type="PROSITE" id="PS50089">
    <property type="entry name" value="ZF_RING_2"/>
    <property type="match status" value="1"/>
</dbReference>
<feature type="compositionally biased region" description="Low complexity" evidence="9">
    <location>
        <begin position="1013"/>
        <end position="1037"/>
    </location>
</feature>
<feature type="compositionally biased region" description="Polar residues" evidence="9">
    <location>
        <begin position="990"/>
        <end position="1000"/>
    </location>
</feature>
<feature type="compositionally biased region" description="Low complexity" evidence="9">
    <location>
        <begin position="1177"/>
        <end position="1195"/>
    </location>
</feature>
<feature type="compositionally biased region" description="Polar residues" evidence="9">
    <location>
        <begin position="1249"/>
        <end position="1258"/>
    </location>
</feature>
<feature type="region of interest" description="Disordered" evidence="9">
    <location>
        <begin position="976"/>
        <end position="1000"/>
    </location>
</feature>
<feature type="compositionally biased region" description="Basic residues" evidence="9">
    <location>
        <begin position="872"/>
        <end position="882"/>
    </location>
</feature>
<evidence type="ECO:0000256" key="5">
    <source>
        <dbReference type="ARBA" id="ARBA00022833"/>
    </source>
</evidence>
<dbReference type="Gene3D" id="3.30.40.10">
    <property type="entry name" value="Zinc/RING finger domain, C3HC4 (zinc finger)"/>
    <property type="match status" value="1"/>
</dbReference>
<dbReference type="PANTHER" id="PTHR47168">
    <property type="entry name" value="RING ZINC FINGER DOMAIN SUPERFAMILY PROTEIN-RELATED"/>
    <property type="match status" value="1"/>
</dbReference>
<name>A0A9P7ZZQ8_MORAP</name>
<evidence type="ECO:0000313" key="12">
    <source>
        <dbReference type="EMBL" id="KAG9320160.1"/>
    </source>
</evidence>
<evidence type="ECO:0000256" key="7">
    <source>
        <dbReference type="ARBA" id="ARBA00023136"/>
    </source>
</evidence>
<evidence type="ECO:0000256" key="3">
    <source>
        <dbReference type="ARBA" id="ARBA00022723"/>
    </source>
</evidence>
<evidence type="ECO:0000256" key="10">
    <source>
        <dbReference type="SAM" id="Phobius"/>
    </source>
</evidence>
<keyword evidence="3" id="KW-0479">Metal-binding</keyword>
<dbReference type="CDD" id="cd16454">
    <property type="entry name" value="RING-H2_PA-TM-RING"/>
    <property type="match status" value="1"/>
</dbReference>
<feature type="region of interest" description="Disordered" evidence="9">
    <location>
        <begin position="424"/>
        <end position="517"/>
    </location>
</feature>
<feature type="compositionally biased region" description="Low complexity" evidence="9">
    <location>
        <begin position="477"/>
        <end position="491"/>
    </location>
</feature>
<feature type="compositionally biased region" description="Low complexity" evidence="9">
    <location>
        <begin position="839"/>
        <end position="861"/>
    </location>
</feature>
<dbReference type="SMART" id="SM00184">
    <property type="entry name" value="RING"/>
    <property type="match status" value="1"/>
</dbReference>
<keyword evidence="2 10" id="KW-0812">Transmembrane</keyword>
<comment type="subcellular location">
    <subcellularLocation>
        <location evidence="1">Membrane</location>
        <topology evidence="1">Single-pass membrane protein</topology>
    </subcellularLocation>
</comment>
<feature type="compositionally biased region" description="Low complexity" evidence="9">
    <location>
        <begin position="1288"/>
        <end position="1306"/>
    </location>
</feature>
<feature type="region of interest" description="Disordered" evidence="9">
    <location>
        <begin position="1"/>
        <end position="23"/>
    </location>
</feature>
<feature type="compositionally biased region" description="Basic and acidic residues" evidence="9">
    <location>
        <begin position="456"/>
        <end position="469"/>
    </location>
</feature>
<evidence type="ECO:0000256" key="1">
    <source>
        <dbReference type="ARBA" id="ARBA00004167"/>
    </source>
</evidence>
<evidence type="ECO:0000259" key="11">
    <source>
        <dbReference type="PROSITE" id="PS50089"/>
    </source>
</evidence>
<evidence type="ECO:0000256" key="6">
    <source>
        <dbReference type="ARBA" id="ARBA00022989"/>
    </source>
</evidence>
<accession>A0A9P7ZZQ8</accession>
<evidence type="ECO:0000256" key="4">
    <source>
        <dbReference type="ARBA" id="ARBA00022771"/>
    </source>
</evidence>
<protein>
    <recommendedName>
        <fullName evidence="11">RING-type domain-containing protein</fullName>
    </recommendedName>
</protein>
<feature type="compositionally biased region" description="Polar residues" evidence="9">
    <location>
        <begin position="1373"/>
        <end position="1392"/>
    </location>
</feature>
<dbReference type="EMBL" id="JAIFTL010000321">
    <property type="protein sequence ID" value="KAG9320160.1"/>
    <property type="molecule type" value="Genomic_DNA"/>
</dbReference>
<dbReference type="Pfam" id="PF13639">
    <property type="entry name" value="zf-RING_2"/>
    <property type="match status" value="1"/>
</dbReference>
<dbReference type="InterPro" id="IPR001841">
    <property type="entry name" value="Znf_RING"/>
</dbReference>
<dbReference type="Proteomes" id="UP000717515">
    <property type="component" value="Unassembled WGS sequence"/>
</dbReference>
<gene>
    <name evidence="12" type="ORF">KVV02_004297</name>
</gene>
<dbReference type="GO" id="GO:0008270">
    <property type="term" value="F:zinc ion binding"/>
    <property type="evidence" value="ECO:0007669"/>
    <property type="project" value="UniProtKB-KW"/>
</dbReference>
<keyword evidence="6 10" id="KW-1133">Transmembrane helix</keyword>
<dbReference type="InterPro" id="IPR013083">
    <property type="entry name" value="Znf_RING/FYVE/PHD"/>
</dbReference>
<comment type="caution">
    <text evidence="12">The sequence shown here is derived from an EMBL/GenBank/DDBJ whole genome shotgun (WGS) entry which is preliminary data.</text>
</comment>
<feature type="region of interest" description="Disordered" evidence="9">
    <location>
        <begin position="640"/>
        <end position="667"/>
    </location>
</feature>
<dbReference type="GO" id="GO:0016020">
    <property type="term" value="C:membrane"/>
    <property type="evidence" value="ECO:0007669"/>
    <property type="project" value="UniProtKB-SubCell"/>
</dbReference>
<feature type="compositionally biased region" description="Basic and acidic residues" evidence="9">
    <location>
        <begin position="747"/>
        <end position="758"/>
    </location>
</feature>
<feature type="domain" description="RING-type" evidence="11">
    <location>
        <begin position="902"/>
        <end position="944"/>
    </location>
</feature>
<dbReference type="InterPro" id="IPR051653">
    <property type="entry name" value="E3_ligase_sorting_rcpt"/>
</dbReference>
<organism evidence="12 13">
    <name type="scientific">Mortierella alpina</name>
    <name type="common">Oleaginous fungus</name>
    <name type="synonym">Mortierella renispora</name>
    <dbReference type="NCBI Taxonomy" id="64518"/>
    <lineage>
        <taxon>Eukaryota</taxon>
        <taxon>Fungi</taxon>
        <taxon>Fungi incertae sedis</taxon>
        <taxon>Mucoromycota</taxon>
        <taxon>Mortierellomycotina</taxon>
        <taxon>Mortierellomycetes</taxon>
        <taxon>Mortierellales</taxon>
        <taxon>Mortierellaceae</taxon>
        <taxon>Mortierella</taxon>
    </lineage>
</organism>
<feature type="region of interest" description="Disordered" evidence="9">
    <location>
        <begin position="732"/>
        <end position="882"/>
    </location>
</feature>
<evidence type="ECO:0000256" key="2">
    <source>
        <dbReference type="ARBA" id="ARBA00022692"/>
    </source>
</evidence>
<feature type="compositionally biased region" description="Polar residues" evidence="9">
    <location>
        <begin position="1038"/>
        <end position="1056"/>
    </location>
</feature>
<dbReference type="SUPFAM" id="SSF57850">
    <property type="entry name" value="RING/U-box"/>
    <property type="match status" value="1"/>
</dbReference>
<feature type="transmembrane region" description="Helical" evidence="10">
    <location>
        <begin position="600"/>
        <end position="625"/>
    </location>
</feature>
<dbReference type="PANTHER" id="PTHR47168:SF1">
    <property type="entry name" value="OS02G0798600 PROTEIN"/>
    <property type="match status" value="1"/>
</dbReference>
<proteinExistence type="predicted"/>
<feature type="region of interest" description="Disordered" evidence="9">
    <location>
        <begin position="209"/>
        <end position="246"/>
    </location>
</feature>
<feature type="region of interest" description="Disordered" evidence="9">
    <location>
        <begin position="1012"/>
        <end position="1078"/>
    </location>
</feature>
<feature type="compositionally biased region" description="Basic residues" evidence="9">
    <location>
        <begin position="228"/>
        <end position="239"/>
    </location>
</feature>
<feature type="compositionally biased region" description="Basic and acidic residues" evidence="9">
    <location>
        <begin position="1058"/>
        <end position="1078"/>
    </location>
</feature>
<keyword evidence="4 8" id="KW-0863">Zinc-finger</keyword>
<feature type="region of interest" description="Disordered" evidence="9">
    <location>
        <begin position="1343"/>
        <end position="1395"/>
    </location>
</feature>
<keyword evidence="7 10" id="KW-0472">Membrane</keyword>
<keyword evidence="5" id="KW-0862">Zinc</keyword>
<evidence type="ECO:0000313" key="13">
    <source>
        <dbReference type="Proteomes" id="UP000717515"/>
    </source>
</evidence>
<feature type="compositionally biased region" description="Polar residues" evidence="9">
    <location>
        <begin position="1209"/>
        <end position="1227"/>
    </location>
</feature>
<reference evidence="12" key="1">
    <citation type="submission" date="2021-07" db="EMBL/GenBank/DDBJ databases">
        <title>Draft genome of Mortierella alpina, strain LL118, isolated from an aspen leaf litter sample.</title>
        <authorList>
            <person name="Yang S."/>
            <person name="Vinatzer B.A."/>
        </authorList>
    </citation>
    <scope>NUCLEOTIDE SEQUENCE</scope>
    <source>
        <strain evidence="12">LL118</strain>
    </source>
</reference>
<feature type="compositionally biased region" description="Low complexity" evidence="9">
    <location>
        <begin position="1259"/>
        <end position="1270"/>
    </location>
</feature>
<evidence type="ECO:0000256" key="8">
    <source>
        <dbReference type="PROSITE-ProRule" id="PRU00175"/>
    </source>
</evidence>